<feature type="compositionally biased region" description="Low complexity" evidence="12">
    <location>
        <begin position="78"/>
        <end position="97"/>
    </location>
</feature>
<comment type="caution">
    <text evidence="14">The sequence shown here is derived from an EMBL/GenBank/DDBJ whole genome shotgun (WGS) entry which is preliminary data.</text>
</comment>
<keyword evidence="5 11" id="KW-0645">Protease</keyword>
<feature type="compositionally biased region" description="Low complexity" evidence="12">
    <location>
        <begin position="238"/>
        <end position="250"/>
    </location>
</feature>
<proteinExistence type="inferred from homology"/>
<comment type="function">
    <text evidence="11">Serine protease involved in intramembrane proteolysis.</text>
</comment>
<comment type="catalytic activity">
    <reaction evidence="1 11">
        <text>Cleaves type-1 transmembrane domains using a catalytic dyad composed of serine and histidine that are contributed by different transmembrane domains.</text>
        <dbReference type="EC" id="3.4.21.105"/>
    </reaction>
</comment>
<comment type="subcellular location">
    <subcellularLocation>
        <location evidence="2 11">Membrane</location>
        <topology evidence="2 11">Multi-pass membrane protein</topology>
    </subcellularLocation>
</comment>
<feature type="transmembrane region" description="Helical" evidence="11">
    <location>
        <begin position="401"/>
        <end position="419"/>
    </location>
</feature>
<accession>A0A5A8C004</accession>
<keyword evidence="7 11" id="KW-0378">Hydrolase</keyword>
<name>A0A5A8C004_CAFRO</name>
<dbReference type="Gene3D" id="1.20.1540.10">
    <property type="entry name" value="Rhomboid-like"/>
    <property type="match status" value="1"/>
</dbReference>
<feature type="region of interest" description="Disordered" evidence="12">
    <location>
        <begin position="186"/>
        <end position="250"/>
    </location>
</feature>
<evidence type="ECO:0000256" key="6">
    <source>
        <dbReference type="ARBA" id="ARBA00022692"/>
    </source>
</evidence>
<evidence type="ECO:0000256" key="1">
    <source>
        <dbReference type="ARBA" id="ARBA00000156"/>
    </source>
</evidence>
<feature type="transmembrane region" description="Helical" evidence="11">
    <location>
        <begin position="514"/>
        <end position="539"/>
    </location>
</feature>
<evidence type="ECO:0000256" key="5">
    <source>
        <dbReference type="ARBA" id="ARBA00022670"/>
    </source>
</evidence>
<keyword evidence="9 11" id="KW-1133">Transmembrane helix</keyword>
<evidence type="ECO:0000256" key="8">
    <source>
        <dbReference type="ARBA" id="ARBA00022825"/>
    </source>
</evidence>
<dbReference type="EC" id="3.4.21.105" evidence="4"/>
<comment type="similarity">
    <text evidence="3 11">Belongs to the peptidase S54 family.</text>
</comment>
<evidence type="ECO:0000313" key="15">
    <source>
        <dbReference type="Proteomes" id="UP000325113"/>
    </source>
</evidence>
<feature type="transmembrane region" description="Helical" evidence="11">
    <location>
        <begin position="484"/>
        <end position="502"/>
    </location>
</feature>
<evidence type="ECO:0000256" key="12">
    <source>
        <dbReference type="SAM" id="MobiDB-lite"/>
    </source>
</evidence>
<feature type="transmembrane region" description="Helical" evidence="11">
    <location>
        <begin position="304"/>
        <end position="322"/>
    </location>
</feature>
<evidence type="ECO:0000313" key="14">
    <source>
        <dbReference type="EMBL" id="KAA0145879.1"/>
    </source>
</evidence>
<feature type="region of interest" description="Disordered" evidence="12">
    <location>
        <begin position="53"/>
        <end position="113"/>
    </location>
</feature>
<dbReference type="GO" id="GO:0006508">
    <property type="term" value="P:proteolysis"/>
    <property type="evidence" value="ECO:0007669"/>
    <property type="project" value="UniProtKB-KW"/>
</dbReference>
<dbReference type="SUPFAM" id="SSF144091">
    <property type="entry name" value="Rhomboid-like"/>
    <property type="match status" value="1"/>
</dbReference>
<dbReference type="AlphaFoldDB" id="A0A5A8C004"/>
<evidence type="ECO:0000259" key="13">
    <source>
        <dbReference type="Pfam" id="PF01694"/>
    </source>
</evidence>
<dbReference type="Proteomes" id="UP000325113">
    <property type="component" value="Unassembled WGS sequence"/>
</dbReference>
<keyword evidence="10 11" id="KW-0472">Membrane</keyword>
<dbReference type="PANTHER" id="PTHR22936">
    <property type="entry name" value="RHOMBOID-RELATED"/>
    <property type="match status" value="1"/>
</dbReference>
<reference evidence="14 15" key="1">
    <citation type="submission" date="2019-07" db="EMBL/GenBank/DDBJ databases">
        <title>Genomes of Cafeteria roenbergensis.</title>
        <authorList>
            <person name="Fischer M.G."/>
            <person name="Hackl T."/>
            <person name="Roman M."/>
        </authorList>
    </citation>
    <scope>NUCLEOTIDE SEQUENCE [LARGE SCALE GENOMIC DNA]</scope>
    <source>
        <strain evidence="14 15">Cflag</strain>
    </source>
</reference>
<dbReference type="GO" id="GO:0016020">
    <property type="term" value="C:membrane"/>
    <property type="evidence" value="ECO:0007669"/>
    <property type="project" value="UniProtKB-SubCell"/>
</dbReference>
<feature type="compositionally biased region" description="Gly residues" evidence="12">
    <location>
        <begin position="66"/>
        <end position="77"/>
    </location>
</feature>
<dbReference type="Pfam" id="PF01694">
    <property type="entry name" value="Rhomboid"/>
    <property type="match status" value="1"/>
</dbReference>
<dbReference type="InterPro" id="IPR035952">
    <property type="entry name" value="Rhomboid-like_sf"/>
</dbReference>
<evidence type="ECO:0000256" key="2">
    <source>
        <dbReference type="ARBA" id="ARBA00004141"/>
    </source>
</evidence>
<dbReference type="InterPro" id="IPR022764">
    <property type="entry name" value="Peptidase_S54_rhomboid_dom"/>
</dbReference>
<feature type="transmembrane region" description="Helical" evidence="11">
    <location>
        <begin position="368"/>
        <end position="389"/>
    </location>
</feature>
<evidence type="ECO:0000256" key="11">
    <source>
        <dbReference type="RuleBase" id="RU362115"/>
    </source>
</evidence>
<keyword evidence="8 11" id="KW-0720">Serine protease</keyword>
<dbReference type="GO" id="GO:0004252">
    <property type="term" value="F:serine-type endopeptidase activity"/>
    <property type="evidence" value="ECO:0007669"/>
    <property type="project" value="InterPro"/>
</dbReference>
<dbReference type="InterPro" id="IPR002610">
    <property type="entry name" value="Peptidase_S54_rhomboid-like"/>
</dbReference>
<evidence type="ECO:0000256" key="9">
    <source>
        <dbReference type="ARBA" id="ARBA00022989"/>
    </source>
</evidence>
<evidence type="ECO:0000256" key="3">
    <source>
        <dbReference type="ARBA" id="ARBA00009045"/>
    </source>
</evidence>
<keyword evidence="6 11" id="KW-0812">Transmembrane</keyword>
<dbReference type="PANTHER" id="PTHR22936:SF69">
    <property type="entry name" value="RHOMBOID-LIKE PROTEIN"/>
    <property type="match status" value="1"/>
</dbReference>
<feature type="domain" description="Peptidase S54 rhomboid" evidence="13">
    <location>
        <begin position="359"/>
        <end position="500"/>
    </location>
</feature>
<evidence type="ECO:0000256" key="7">
    <source>
        <dbReference type="ARBA" id="ARBA00022801"/>
    </source>
</evidence>
<protein>
    <recommendedName>
        <fullName evidence="4">rhomboid protease</fullName>
        <ecNumber evidence="4">3.4.21.105</ecNumber>
    </recommendedName>
</protein>
<comment type="caution">
    <text evidence="11">Lacks conserved residue(s) required for the propagation of feature annotation.</text>
</comment>
<feature type="compositionally biased region" description="Acidic residues" evidence="12">
    <location>
        <begin position="186"/>
        <end position="237"/>
    </location>
</feature>
<gene>
    <name evidence="14" type="ORF">FNF31_07922</name>
</gene>
<sequence>MWPDSGSASEAYAGSDGRSSAISSRFAAASRVHGFSDLTTELDLAAEMASAVAAGAAAASRDRSGGHGAGAGAGAGAAEGQDSSSPARRTEATAAETVPSRSGARAPVPRRTVSAQWDAADEDASFTAGQSAAGALAGSPRSVCADRLHRTCDCIDCIDCDDVDIDADGVTDEIDAAGDGCAEEGLEELQEEEEEEDEEDEEEDEEDEEDEEEDENYDFEEVHEEENNDDDGVEGEAEQAGGRAARGGSEPEGVALAFADAPAEPHDPAEAQRLIERPDAAVEAARGEEGKRDPNAHLLQTRPYLGYLIMAGCVFGMVYSFYLNNWEVEPLSVNFMVGPGLQALIEAGAKDTSLIVQGGEWWRLFTPMWLHAGIIHLVANMSVLLRFGWPMEKEAGWHRLGPVYFLGGILGSLASAVFLPSLLSVGASGACFAIIGAEWADLLQNWGLLWRHGHRWSCTLQFCCLSFSTALNLALGLMPFVDNFAHVFGLLGGLFVGSIAMIRPRSHARGSSCMQLTCAWLGGFCYVIMALVLSLALVFGVKAHDWCPFCASISCVEIADLWSCSSDVVPP</sequence>
<evidence type="ECO:0000256" key="4">
    <source>
        <dbReference type="ARBA" id="ARBA00013039"/>
    </source>
</evidence>
<evidence type="ECO:0000256" key="10">
    <source>
        <dbReference type="ARBA" id="ARBA00023136"/>
    </source>
</evidence>
<dbReference type="EMBL" id="VLTM01000218">
    <property type="protein sequence ID" value="KAA0145879.1"/>
    <property type="molecule type" value="Genomic_DNA"/>
</dbReference>
<organism evidence="14 15">
    <name type="scientific">Cafeteria roenbergensis</name>
    <name type="common">Marine flagellate</name>
    <dbReference type="NCBI Taxonomy" id="33653"/>
    <lineage>
        <taxon>Eukaryota</taxon>
        <taxon>Sar</taxon>
        <taxon>Stramenopiles</taxon>
        <taxon>Bigyra</taxon>
        <taxon>Opalozoa</taxon>
        <taxon>Bicosoecida</taxon>
        <taxon>Cafeteriaceae</taxon>
        <taxon>Cafeteria</taxon>
    </lineage>
</organism>